<dbReference type="InterPro" id="IPR010994">
    <property type="entry name" value="RuvA_2-like"/>
</dbReference>
<dbReference type="SUPFAM" id="SSF53098">
    <property type="entry name" value="Ribonuclease H-like"/>
    <property type="match status" value="1"/>
</dbReference>
<dbReference type="GO" id="GO:0005694">
    <property type="term" value="C:chromosome"/>
    <property type="evidence" value="ECO:0007669"/>
    <property type="project" value="UniProtKB-SubCell"/>
</dbReference>
<dbReference type="InterPro" id="IPR035018">
    <property type="entry name" value="Spt6_SH2_C"/>
</dbReference>
<dbReference type="InterPro" id="IPR032706">
    <property type="entry name" value="Spt6_HHH"/>
</dbReference>
<evidence type="ECO:0000259" key="14">
    <source>
        <dbReference type="PROSITE" id="PS50126"/>
    </source>
</evidence>
<proteinExistence type="inferred from homology"/>
<dbReference type="GO" id="GO:0140673">
    <property type="term" value="P:transcription elongation-coupled chromatin remodeling"/>
    <property type="evidence" value="ECO:0007669"/>
    <property type="project" value="InterPro"/>
</dbReference>
<dbReference type="InterPro" id="IPR003029">
    <property type="entry name" value="S1_domain"/>
</dbReference>
<dbReference type="Pfam" id="PF14633">
    <property type="entry name" value="SH2_2"/>
    <property type="match status" value="1"/>
</dbReference>
<dbReference type="FunFam" id="1.10.10.2740:FF:000002">
    <property type="entry name" value="Transcription elongation factor Spt6"/>
    <property type="match status" value="1"/>
</dbReference>
<evidence type="ECO:0000256" key="12">
    <source>
        <dbReference type="SAM" id="MobiDB-lite"/>
    </source>
</evidence>
<evidence type="ECO:0000256" key="10">
    <source>
        <dbReference type="PIRNR" id="PIRNR036947"/>
    </source>
</evidence>
<dbReference type="InterPro" id="IPR028231">
    <property type="entry name" value="Spt6_YqgF"/>
</dbReference>
<dbReference type="Gene3D" id="3.30.420.140">
    <property type="entry name" value="YqgF/RNase H-like domain"/>
    <property type="match status" value="1"/>
</dbReference>
<keyword evidence="16" id="KW-1185">Reference proteome</keyword>
<keyword evidence="6 11" id="KW-0727">SH2 domain</keyword>
<evidence type="ECO:0000256" key="2">
    <source>
        <dbReference type="ARBA" id="ARBA00004286"/>
    </source>
</evidence>
<keyword evidence="7 10" id="KW-0804">Transcription</keyword>
<feature type="compositionally biased region" description="Acidic residues" evidence="12">
    <location>
        <begin position="136"/>
        <end position="149"/>
    </location>
</feature>
<dbReference type="Proteomes" id="UP000646827">
    <property type="component" value="Unassembled WGS sequence"/>
</dbReference>
<dbReference type="Pfam" id="PF14635">
    <property type="entry name" value="HHH_7"/>
    <property type="match status" value="1"/>
</dbReference>
<feature type="compositionally biased region" description="Acidic residues" evidence="12">
    <location>
        <begin position="35"/>
        <end position="47"/>
    </location>
</feature>
<dbReference type="InterPro" id="IPR028088">
    <property type="entry name" value="Spt6_HTH_DNA-bd_dom"/>
</dbReference>
<dbReference type="InterPro" id="IPR012337">
    <property type="entry name" value="RNaseH-like_sf"/>
</dbReference>
<dbReference type="Gene3D" id="1.10.10.650">
    <property type="entry name" value="RuvA domain 2-like"/>
    <property type="match status" value="1"/>
</dbReference>
<dbReference type="Gene3D" id="3.30.505.10">
    <property type="entry name" value="SH2 domain"/>
    <property type="match status" value="2"/>
</dbReference>
<dbReference type="SMART" id="SM00316">
    <property type="entry name" value="S1"/>
    <property type="match status" value="1"/>
</dbReference>
<evidence type="ECO:0000256" key="3">
    <source>
        <dbReference type="ARBA" id="ARBA00009253"/>
    </source>
</evidence>
<comment type="similarity">
    <text evidence="3 10">Belongs to the SPT6 family.</text>
</comment>
<sequence length="1389" mass="160299">MSDDGIDFYDSRPDREEDEENSEEEGEPTYGNQVSDEDEEEEDDDEEEARKVAEGFIVDDEDEEEHDSDGSQKVARRRKRKKIEDYDEELDEEDLDLLEENTGLKLSREPKLKRLKRGRQEETDDQDAAAEKFFSDEEQYEEAQEEQQVEEDHYAPQYRHRQVYDDMDDFIAEEDDEEGVEDDRADLYNREVPRRGRASKDMMDILPEGLSEDVLADMYDIFGDGTDYDWALYDEEPAEYAEERAEPQLADVFEPSELKARMLTEEDEEVRMRDIPERLQVRYAGTRKTFDIPPNEDEIQAEATWVARELSNSKGIDQPTEAFQNAVKHVVSFMAREYLEVPYIFDHRRDYFTEVDSAGVTTELLTHDDLWKIYDLDFKYNSFANRKTALREFLSKCDIYDEYTNNLIDKAEKIEELNDIADYVNLKFADNVNSLQKQTKGPKRPANRSLYEMSLRNKVADFLPRFGITAAQYGANYLENSRRYYPEDALVSPEEEAAGFVSSSFSDPGRVLRAARMVLSQDIAHEPEVRKAMRRDWEARAVISVKPTDKGFDQIDDLHPMHPYKYLHEKPISTFKNGEYLLISKGESEGLLTVHVNIANYTGWFNQISEYYMSDGYSDSAQQWNQQRQEVLQMTLSEHLIPLMEKYIREKLRIEAQEAIYYASYQSLMSKVNVGPFRGPDADRYKNGIPRVITISSGNGDRGDPIVAVFLNHRGRLADRLEVPSLRDEKWSKQMLEFISSKRPNVIGVAGFTAQTRLVYKSVQLLVNDINKSDSNLPTIDLLAVDDEAARLYKNSRRARDEFYELSEVTRYCISLARRLQCPVLEYTGLERDLLALRHHEFQNLVPEDTLLVRLERALINVVNDMGVDINAASTSPYLATALKYVCGLGPRKAQSILKKMDARGELESRSALVTRGLTPATTFMNCASYLRIRNVDDADILDDTRIHPQEYDLARKMAGDALEIDEDEMDDYETKVMIVRRVVKEYPNKLNDLILDDYAVVLKTQYNAPKRQILEHIKLELQGPYHDRRQRYARPTMDETFRMVTGETRDTLREGFIIPVKITSLRGKTATCQLDSGVDGYIYIDQVSDDRVMNVGEVLEFGSTINAKVVGIDREKFALTLTCKPSNTKPNSDLSLRRKQNDDYYDLQEEAREIERRRAMRKKRTKTQRVINHPLFQQFNYMEAEEYLSSRQRGDLVIRPSSRGPDHIAITWKVDEGVFQHIDVVEIRKDSSVFAPVQYKIGEHVFDDLDQLIVTYVEAIAAKAEELIAHPKYRPGGPSALKSHLSSLTMANPRLSAYGFCLSDRPGYFELGFKLNSKAPSVHWAIKLLPDGYRLRDTSYPVVGDLINGFKRIQANEAQQRRPRHHGHSGHGVHGGHGYHHGQRPPRH</sequence>
<dbReference type="GO" id="GO:0034728">
    <property type="term" value="P:nucleosome organization"/>
    <property type="evidence" value="ECO:0007669"/>
    <property type="project" value="TreeGrafter"/>
</dbReference>
<dbReference type="GO" id="GO:0008023">
    <property type="term" value="C:transcription elongation factor complex"/>
    <property type="evidence" value="ECO:0007669"/>
    <property type="project" value="TreeGrafter"/>
</dbReference>
<dbReference type="Gene3D" id="1.10.150.850">
    <property type="entry name" value="Spt6, helix-hairpin-helix domain"/>
    <property type="match status" value="1"/>
</dbReference>
<dbReference type="SUPFAM" id="SSF50249">
    <property type="entry name" value="Nucleic acid-binding proteins"/>
    <property type="match status" value="1"/>
</dbReference>
<feature type="domain" description="SH2" evidence="13">
    <location>
        <begin position="1175"/>
        <end position="1273"/>
    </location>
</feature>
<evidence type="ECO:0000256" key="8">
    <source>
        <dbReference type="ARBA" id="ARBA00023242"/>
    </source>
</evidence>
<feature type="region of interest" description="Disordered" evidence="12">
    <location>
        <begin position="1358"/>
        <end position="1389"/>
    </location>
</feature>
<dbReference type="GO" id="GO:0042393">
    <property type="term" value="F:histone binding"/>
    <property type="evidence" value="ECO:0007669"/>
    <property type="project" value="TreeGrafter"/>
</dbReference>
<reference evidence="15 16" key="1">
    <citation type="submission" date="2020-12" db="EMBL/GenBank/DDBJ databases">
        <title>Metabolic potential, ecology and presence of endohyphal bacteria is reflected in genomic diversity of Mucoromycotina.</title>
        <authorList>
            <person name="Muszewska A."/>
            <person name="Okrasinska A."/>
            <person name="Steczkiewicz K."/>
            <person name="Drgas O."/>
            <person name="Orlowska M."/>
            <person name="Perlinska-Lenart U."/>
            <person name="Aleksandrzak-Piekarczyk T."/>
            <person name="Szatraj K."/>
            <person name="Zielenkiewicz U."/>
            <person name="Pilsyk S."/>
            <person name="Malc E."/>
            <person name="Mieczkowski P."/>
            <person name="Kruszewska J.S."/>
            <person name="Biernat P."/>
            <person name="Pawlowska J."/>
        </authorList>
    </citation>
    <scope>NUCLEOTIDE SEQUENCE [LARGE SCALE GENOMIC DNA]</scope>
    <source>
        <strain evidence="15 16">CBS 142.35</strain>
    </source>
</reference>
<comment type="function">
    <text evidence="9">Histone H3-H4 chaperone that plays a role in maintenance of chromatin structure during RNA polymerase II transcription elongation thereby repressing transcription initiation from cryptic promoters. Mediates the reassembly of nucleosomes onto the promoters of at least a selected set of genes during repression; the nucleosome reassembly is essential for transcriptional repression. Essential for viability.</text>
</comment>
<evidence type="ECO:0000256" key="7">
    <source>
        <dbReference type="ARBA" id="ARBA00023163"/>
    </source>
</evidence>
<name>A0A8H7SA63_9FUNG</name>
<dbReference type="Gene3D" id="1.10.10.2740">
    <property type="entry name" value="Spt6, Death-like domain"/>
    <property type="match status" value="1"/>
</dbReference>
<dbReference type="InterPro" id="IPR017072">
    <property type="entry name" value="TF_Spt6"/>
</dbReference>
<protein>
    <recommendedName>
        <fullName evidence="4 10">Transcription elongation factor Spt6</fullName>
    </recommendedName>
</protein>
<dbReference type="InterPro" id="IPR035420">
    <property type="entry name" value="Spt6_SH2"/>
</dbReference>
<dbReference type="Pfam" id="PF21710">
    <property type="entry name" value="Spt6_S1"/>
    <property type="match status" value="1"/>
</dbReference>
<comment type="subcellular location">
    <subcellularLocation>
        <location evidence="2">Chromosome</location>
    </subcellularLocation>
    <subcellularLocation>
        <location evidence="1 10">Nucleus</location>
    </subcellularLocation>
</comment>
<evidence type="ECO:0000313" key="15">
    <source>
        <dbReference type="EMBL" id="KAG2224925.1"/>
    </source>
</evidence>
<dbReference type="Pfam" id="PF22706">
    <property type="entry name" value="Tex_central_region"/>
    <property type="match status" value="1"/>
</dbReference>
<evidence type="ECO:0000256" key="4">
    <source>
        <dbReference type="ARBA" id="ARBA00020248"/>
    </source>
</evidence>
<dbReference type="GO" id="GO:0003677">
    <property type="term" value="F:DNA binding"/>
    <property type="evidence" value="ECO:0007669"/>
    <property type="project" value="InterPro"/>
</dbReference>
<evidence type="ECO:0000256" key="6">
    <source>
        <dbReference type="ARBA" id="ARBA00022999"/>
    </source>
</evidence>
<dbReference type="InterPro" id="IPR037027">
    <property type="entry name" value="YqgF/RNaseH-like_dom_sf"/>
</dbReference>
<feature type="compositionally biased region" description="Acidic residues" evidence="12">
    <location>
        <begin position="165"/>
        <end position="184"/>
    </location>
</feature>
<dbReference type="SUPFAM" id="SSF55550">
    <property type="entry name" value="SH2 domain"/>
    <property type="match status" value="1"/>
</dbReference>
<comment type="caution">
    <text evidence="15">The sequence shown here is derived from an EMBL/GenBank/DDBJ whole genome shotgun (WGS) entry which is preliminary data.</text>
</comment>
<dbReference type="GO" id="GO:0031491">
    <property type="term" value="F:nucleosome binding"/>
    <property type="evidence" value="ECO:0007669"/>
    <property type="project" value="TreeGrafter"/>
</dbReference>
<dbReference type="CDD" id="cd09918">
    <property type="entry name" value="SH2_Nterm_SPT6_like"/>
    <property type="match status" value="1"/>
</dbReference>
<dbReference type="InterPro" id="IPR028083">
    <property type="entry name" value="Spt6_acidic_N_dom"/>
</dbReference>
<dbReference type="Gene3D" id="1.10.3500.10">
    <property type="entry name" value="Tex N-terminal region-like"/>
    <property type="match status" value="1"/>
</dbReference>
<evidence type="ECO:0000256" key="9">
    <source>
        <dbReference type="ARBA" id="ARBA00093389"/>
    </source>
</evidence>
<feature type="compositionally biased region" description="Acidic residues" evidence="12">
    <location>
        <begin position="57"/>
        <end position="67"/>
    </location>
</feature>
<feature type="domain" description="S1 motif" evidence="14">
    <location>
        <begin position="1056"/>
        <end position="1125"/>
    </location>
</feature>
<dbReference type="OrthoDB" id="995477at2759"/>
<dbReference type="InterPro" id="IPR035019">
    <property type="entry name" value="Spt6_SH2_N"/>
</dbReference>
<keyword evidence="5" id="KW-0158">Chromosome</keyword>
<dbReference type="SUPFAM" id="SSF158832">
    <property type="entry name" value="Tex N-terminal region-like"/>
    <property type="match status" value="1"/>
</dbReference>
<accession>A0A8H7SA63</accession>
<evidence type="ECO:0000313" key="16">
    <source>
        <dbReference type="Proteomes" id="UP000646827"/>
    </source>
</evidence>
<dbReference type="FunFam" id="3.30.505.10:FF:000056">
    <property type="entry name" value="Transcription elongation factor Spt6"/>
    <property type="match status" value="1"/>
</dbReference>
<comment type="function">
    <text evidence="10">Plays a role in maintenance of chromatin structure during RNA polymerase II transcription elongation thereby repressing transcription initiation from cryptic promoters. Mediates the reassembly of nucleosomes onto the promoters of at least a selected set of genes during repression; the nucleosome reassembly is essential for transcriptional repression.</text>
</comment>
<dbReference type="Gene3D" id="2.40.50.140">
    <property type="entry name" value="Nucleic acid-binding proteins"/>
    <property type="match status" value="1"/>
</dbReference>
<dbReference type="PANTHER" id="PTHR10145">
    <property type="entry name" value="TRANSCRIPTION ELONGATION FACTOR SPT6"/>
    <property type="match status" value="1"/>
</dbReference>
<dbReference type="InterPro" id="IPR012340">
    <property type="entry name" value="NA-bd_OB-fold"/>
</dbReference>
<dbReference type="Pfam" id="PF14641">
    <property type="entry name" value="HTH_44"/>
    <property type="match status" value="1"/>
</dbReference>
<feature type="region of interest" description="Disordered" evidence="12">
    <location>
        <begin position="1"/>
        <end position="187"/>
    </location>
</feature>
<feature type="compositionally biased region" description="Basic residues" evidence="12">
    <location>
        <begin position="1378"/>
        <end position="1389"/>
    </location>
</feature>
<dbReference type="PANTHER" id="PTHR10145:SF6">
    <property type="entry name" value="TRANSCRIPTION ELONGATION FACTOR SPT6"/>
    <property type="match status" value="1"/>
</dbReference>
<evidence type="ECO:0000256" key="1">
    <source>
        <dbReference type="ARBA" id="ARBA00004123"/>
    </source>
</evidence>
<evidence type="ECO:0000256" key="5">
    <source>
        <dbReference type="ARBA" id="ARBA00022454"/>
    </source>
</evidence>
<organism evidence="15 16">
    <name type="scientific">Circinella minor</name>
    <dbReference type="NCBI Taxonomy" id="1195481"/>
    <lineage>
        <taxon>Eukaryota</taxon>
        <taxon>Fungi</taxon>
        <taxon>Fungi incertae sedis</taxon>
        <taxon>Mucoromycota</taxon>
        <taxon>Mucoromycotina</taxon>
        <taxon>Mucoromycetes</taxon>
        <taxon>Mucorales</taxon>
        <taxon>Lichtheimiaceae</taxon>
        <taxon>Circinella</taxon>
    </lineage>
</organism>
<dbReference type="PIRSF" id="PIRSF036947">
    <property type="entry name" value="Spt6"/>
    <property type="match status" value="1"/>
</dbReference>
<dbReference type="EMBL" id="JAEPRB010000035">
    <property type="protein sequence ID" value="KAG2224925.1"/>
    <property type="molecule type" value="Genomic_DNA"/>
</dbReference>
<dbReference type="InterPro" id="IPR055179">
    <property type="entry name" value="Tex-like_central_region"/>
</dbReference>
<evidence type="ECO:0000259" key="13">
    <source>
        <dbReference type="PROSITE" id="PS50001"/>
    </source>
</evidence>
<dbReference type="InterPro" id="IPR042066">
    <property type="entry name" value="Spt6_death-like"/>
</dbReference>
<dbReference type="PROSITE" id="PS50001">
    <property type="entry name" value="SH2"/>
    <property type="match status" value="1"/>
</dbReference>
<feature type="compositionally biased region" description="Basic residues" evidence="12">
    <location>
        <begin position="1362"/>
        <end position="1372"/>
    </location>
</feature>
<dbReference type="InterPro" id="IPR023319">
    <property type="entry name" value="Tex-like_HTH_dom_sf"/>
</dbReference>
<dbReference type="CDD" id="cd09928">
    <property type="entry name" value="SH2_Cterm_SPT6_like"/>
    <property type="match status" value="1"/>
</dbReference>
<dbReference type="InterPro" id="IPR049540">
    <property type="entry name" value="Spt6-like_S1"/>
</dbReference>
<dbReference type="Pfam" id="PF14632">
    <property type="entry name" value="SPT6_acidic"/>
    <property type="match status" value="1"/>
</dbReference>
<keyword evidence="8 10" id="KW-0539">Nucleus</keyword>
<feature type="compositionally biased region" description="Acidic residues" evidence="12">
    <location>
        <begin position="16"/>
        <end position="27"/>
    </location>
</feature>
<gene>
    <name evidence="15" type="ORF">INT45_010874</name>
</gene>
<dbReference type="SUPFAM" id="SSF47781">
    <property type="entry name" value="RuvA domain 2-like"/>
    <property type="match status" value="1"/>
</dbReference>
<dbReference type="InterPro" id="IPR000980">
    <property type="entry name" value="SH2"/>
</dbReference>
<dbReference type="InterPro" id="IPR023323">
    <property type="entry name" value="Tex-like_dom_sf"/>
</dbReference>
<dbReference type="InterPro" id="IPR036860">
    <property type="entry name" value="SH2_dom_sf"/>
</dbReference>
<evidence type="ECO:0000256" key="11">
    <source>
        <dbReference type="PROSITE-ProRule" id="PRU00191"/>
    </source>
</evidence>
<dbReference type="PROSITE" id="PS50126">
    <property type="entry name" value="S1"/>
    <property type="match status" value="1"/>
</dbReference>
<dbReference type="Pfam" id="PF14639">
    <property type="entry name" value="YqgF"/>
    <property type="match status" value="1"/>
</dbReference>
<feature type="compositionally biased region" description="Acidic residues" evidence="12">
    <location>
        <begin position="85"/>
        <end position="99"/>
    </location>
</feature>